<reference evidence="2 3" key="1">
    <citation type="journal article" date="2011" name="Genome Biol.">
        <title>Comparative genome sequence analysis underscores mycoparasitism as the ancestral life style of Trichoderma.</title>
        <authorList>
            <person name="Kubicek C.P."/>
            <person name="Herrera-Estrella A."/>
            <person name="Seidl-Seiboth V."/>
            <person name="Martinez D.A."/>
            <person name="Druzhinina I.S."/>
            <person name="Thon M."/>
            <person name="Zeilinger S."/>
            <person name="Casas-Flores S."/>
            <person name="Horwitz B.A."/>
            <person name="Mukherjee P.K."/>
            <person name="Mukherjee M."/>
            <person name="Kredics L."/>
            <person name="Alcaraz L.D."/>
            <person name="Aerts A."/>
            <person name="Antal Z."/>
            <person name="Atanasova L."/>
            <person name="Cervantes-Badillo M.G."/>
            <person name="Challacombe J."/>
            <person name="Chertkov O."/>
            <person name="McCluskey K."/>
            <person name="Coulpier F."/>
            <person name="Deshpande N."/>
            <person name="von Doehren H."/>
            <person name="Ebbole D.J."/>
            <person name="Esquivel-Naranjo E.U."/>
            <person name="Fekete E."/>
            <person name="Flipphi M."/>
            <person name="Glaser F."/>
            <person name="Gomez-Rodriguez E.Y."/>
            <person name="Gruber S."/>
            <person name="Han C."/>
            <person name="Henrissat B."/>
            <person name="Hermosa R."/>
            <person name="Hernandez-Onate M."/>
            <person name="Karaffa L."/>
            <person name="Kosti I."/>
            <person name="Le Crom S."/>
            <person name="Lindquist E."/>
            <person name="Lucas S."/>
            <person name="Luebeck M."/>
            <person name="Luebeck P.S."/>
            <person name="Margeot A."/>
            <person name="Metz B."/>
            <person name="Misra M."/>
            <person name="Nevalainen H."/>
            <person name="Omann M."/>
            <person name="Packer N."/>
            <person name="Perrone G."/>
            <person name="Uresti-Rivera E.E."/>
            <person name="Salamov A."/>
            <person name="Schmoll M."/>
            <person name="Seiboth B."/>
            <person name="Shapiro H."/>
            <person name="Sukno S."/>
            <person name="Tamayo-Ramos J.A."/>
            <person name="Tisch D."/>
            <person name="Wiest A."/>
            <person name="Wilkinson H.H."/>
            <person name="Zhang M."/>
            <person name="Coutinho P.M."/>
            <person name="Kenerley C.M."/>
            <person name="Monte E."/>
            <person name="Baker S.E."/>
            <person name="Grigoriev I.V."/>
        </authorList>
    </citation>
    <scope>NUCLEOTIDE SEQUENCE [LARGE SCALE GENOMIC DNA]</scope>
    <source>
        <strain evidence="3">ATCC 20476 / IMI 206040</strain>
    </source>
</reference>
<dbReference type="OMA" id="RTQSWHG"/>
<feature type="region of interest" description="Disordered" evidence="1">
    <location>
        <begin position="303"/>
        <end position="335"/>
    </location>
</feature>
<evidence type="ECO:0000256" key="1">
    <source>
        <dbReference type="SAM" id="MobiDB-lite"/>
    </source>
</evidence>
<dbReference type="OrthoDB" id="5341904at2759"/>
<keyword evidence="3" id="KW-1185">Reference proteome</keyword>
<dbReference type="HOGENOM" id="CLU_343247_0_0_1"/>
<feature type="region of interest" description="Disordered" evidence="1">
    <location>
        <begin position="223"/>
        <end position="271"/>
    </location>
</feature>
<dbReference type="EMBL" id="ABDG02000020">
    <property type="protein sequence ID" value="EHK47400.1"/>
    <property type="molecule type" value="Genomic_DNA"/>
</dbReference>
<name>G9NPC8_HYPAI</name>
<sequence length="815" mass="88735">MGNTTSAEVPRRAPQKLSKPRAASHGAMPRPRNLTGAAASSSTRISESYLAASLPFSSRDSQNITGGSNEASEPYIERLYEPSRRLSRRESDYMRSPVLPESPISNTRSHSLYSNSGASNQMRRASSVMHSDPERRLSRTQSWHGNRMERGRSMQSELLQFYESQQLARTSSEFLQELQAAAMRSQSDVHQDRRASSVASTSLARTTSDLSFYAPMRRRSVIQTPGVATRPRRGDMLSVPDRSSSRKSQPVFGDDPFTFQSSSKASKHISMPPIGFAPLERAATPRESDYKQLGGMKFGSLKIMNGSPPSSPQDIIKQQRQQEHESRPGLESSSAIVSDDLGIELNMARRKQRHSVIGSVAESRALASISGFKVNEKSLQPSSKKEETLDDLMPSPLSKVPSPLQGYLNREVNDGALGKARGAVNRTNSGFYSITSSESSHRPSLKTDSGYSSNVSERSFLSSSNADDKGSTRPLQTRRRTLEQPATAPILTADAIKKHSRIYKPFVREERSSAATKDLVRGATESASEIGRSRVKRGDKSYRLASSTFSPSHRMGASSATLNTIMSVDNLAPSDNVAVSGHSFLEVGAGMGGDGSLKKRRSLRRVAEAATSRMSSLNLNRRKSAAGNLTPSATEKRKRATSLANGNISAAASGKSMPAAVTSQSPKSPKVSNRDVRNSGVKGRASAPELRVAIPTPHVNRSTDNRPVYATIQTPSPRTPRFRGVMDSGVPPPIPLQFRAPNFDTLPALAISNGSPNWPLTQSQGSWDRTQPHIVPVGYATQRSPARHRVHESPISPRHSQPTGHPHPTYRGVRI</sequence>
<protein>
    <submittedName>
        <fullName evidence="2">Uncharacterized protein</fullName>
    </submittedName>
</protein>
<feature type="compositionally biased region" description="Polar residues" evidence="1">
    <location>
        <begin position="103"/>
        <end position="124"/>
    </location>
</feature>
<feature type="region of interest" description="Disordered" evidence="1">
    <location>
        <begin position="58"/>
        <end position="77"/>
    </location>
</feature>
<evidence type="ECO:0000313" key="3">
    <source>
        <dbReference type="Proteomes" id="UP000005426"/>
    </source>
</evidence>
<comment type="caution">
    <text evidence="2">The sequence shown here is derived from an EMBL/GenBank/DDBJ whole genome shotgun (WGS) entry which is preliminary data.</text>
</comment>
<feature type="region of interest" description="Disordered" evidence="1">
    <location>
        <begin position="791"/>
        <end position="815"/>
    </location>
</feature>
<organism evidence="2 3">
    <name type="scientific">Hypocrea atroviridis (strain ATCC 20476 / IMI 206040)</name>
    <name type="common">Trichoderma atroviride</name>
    <dbReference type="NCBI Taxonomy" id="452589"/>
    <lineage>
        <taxon>Eukaryota</taxon>
        <taxon>Fungi</taxon>
        <taxon>Dikarya</taxon>
        <taxon>Ascomycota</taxon>
        <taxon>Pezizomycotina</taxon>
        <taxon>Sordariomycetes</taxon>
        <taxon>Hypocreomycetidae</taxon>
        <taxon>Hypocreales</taxon>
        <taxon>Hypocreaceae</taxon>
        <taxon>Trichoderma</taxon>
    </lineage>
</organism>
<feature type="region of interest" description="Disordered" evidence="1">
    <location>
        <begin position="1"/>
        <end position="46"/>
    </location>
</feature>
<feature type="compositionally biased region" description="Polar residues" evidence="1">
    <location>
        <begin position="446"/>
        <end position="465"/>
    </location>
</feature>
<dbReference type="eggNOG" id="ENOG502SWU4">
    <property type="taxonomic scope" value="Eukaryota"/>
</dbReference>
<feature type="compositionally biased region" description="Polar residues" evidence="1">
    <location>
        <begin position="661"/>
        <end position="671"/>
    </location>
</feature>
<feature type="region of interest" description="Disordered" evidence="1">
    <location>
        <begin position="433"/>
        <end position="490"/>
    </location>
</feature>
<evidence type="ECO:0000313" key="2">
    <source>
        <dbReference type="EMBL" id="EHK47400.1"/>
    </source>
</evidence>
<accession>G9NPC8</accession>
<feature type="region of interest" description="Disordered" evidence="1">
    <location>
        <begin position="589"/>
        <end position="689"/>
    </location>
</feature>
<dbReference type="Proteomes" id="UP000005426">
    <property type="component" value="Unassembled WGS sequence"/>
</dbReference>
<feature type="region of interest" description="Disordered" evidence="1">
    <location>
        <begin position="375"/>
        <end position="404"/>
    </location>
</feature>
<feature type="compositionally biased region" description="Basic and acidic residues" evidence="1">
    <location>
        <begin position="82"/>
        <end position="93"/>
    </location>
</feature>
<dbReference type="GeneID" id="25783172"/>
<feature type="compositionally biased region" description="Polar residues" evidence="1">
    <location>
        <begin position="58"/>
        <end position="71"/>
    </location>
</feature>
<gene>
    <name evidence="2" type="ORF">TRIATDRAFT_316477</name>
</gene>
<dbReference type="AlphaFoldDB" id="G9NPC8"/>
<proteinExistence type="predicted"/>
<dbReference type="KEGG" id="tatv:25783172"/>
<feature type="region of interest" description="Disordered" evidence="1">
    <location>
        <begin position="82"/>
        <end position="148"/>
    </location>
</feature>
<dbReference type="STRING" id="452589.G9NPC8"/>